<keyword evidence="4 6" id="KW-0472">Membrane</keyword>
<gene>
    <name evidence="8" type="ORF">D5H78_10655</name>
</gene>
<reference evidence="8 9" key="1">
    <citation type="submission" date="2018-09" db="EMBL/GenBank/DDBJ databases">
        <title>YIM 75000 draft genome.</title>
        <authorList>
            <person name="Tang S."/>
            <person name="Feng Y."/>
        </authorList>
    </citation>
    <scope>NUCLEOTIDE SEQUENCE [LARGE SCALE GENOMIC DNA]</scope>
    <source>
        <strain evidence="8 9">YIM 75000</strain>
    </source>
</reference>
<dbReference type="InterPro" id="IPR052185">
    <property type="entry name" value="IPC_Synthase-Related"/>
</dbReference>
<dbReference type="CDD" id="cd03386">
    <property type="entry name" value="PAP2_Aur1_like"/>
    <property type="match status" value="1"/>
</dbReference>
<dbReference type="AlphaFoldDB" id="A0A3A3YWS8"/>
<evidence type="ECO:0000256" key="5">
    <source>
        <dbReference type="SAM" id="MobiDB-lite"/>
    </source>
</evidence>
<feature type="transmembrane region" description="Helical" evidence="6">
    <location>
        <begin position="314"/>
        <end position="330"/>
    </location>
</feature>
<feature type="region of interest" description="Disordered" evidence="5">
    <location>
        <begin position="1"/>
        <end position="76"/>
    </location>
</feature>
<feature type="transmembrane region" description="Helical" evidence="6">
    <location>
        <begin position="290"/>
        <end position="308"/>
    </location>
</feature>
<evidence type="ECO:0000313" key="9">
    <source>
        <dbReference type="Proteomes" id="UP000265614"/>
    </source>
</evidence>
<feature type="transmembrane region" description="Helical" evidence="6">
    <location>
        <begin position="205"/>
        <end position="223"/>
    </location>
</feature>
<dbReference type="OrthoDB" id="5241565at2"/>
<feature type="transmembrane region" description="Helical" evidence="6">
    <location>
        <begin position="170"/>
        <end position="193"/>
    </location>
</feature>
<evidence type="ECO:0000256" key="4">
    <source>
        <dbReference type="ARBA" id="ARBA00023136"/>
    </source>
</evidence>
<dbReference type="PANTHER" id="PTHR31310">
    <property type="match status" value="1"/>
</dbReference>
<evidence type="ECO:0000256" key="3">
    <source>
        <dbReference type="ARBA" id="ARBA00022989"/>
    </source>
</evidence>
<feature type="compositionally biased region" description="Basic and acidic residues" evidence="5">
    <location>
        <begin position="14"/>
        <end position="29"/>
    </location>
</feature>
<dbReference type="Proteomes" id="UP000265614">
    <property type="component" value="Unassembled WGS sequence"/>
</dbReference>
<comment type="subcellular location">
    <subcellularLocation>
        <location evidence="1">Membrane</location>
        <topology evidence="1">Multi-pass membrane protein</topology>
    </subcellularLocation>
</comment>
<feature type="transmembrane region" description="Helical" evidence="6">
    <location>
        <begin position="261"/>
        <end position="283"/>
    </location>
</feature>
<proteinExistence type="predicted"/>
<sequence>MVGGGDGRISGRARWLDGRRSAPRPDRYRGRSRGVSGSSRRCPWTRLTTDVPLPPAGLASRRRPEEDPVSTSCPPAALPVAELPAARTRPVLTAPAAPAARRRAPARGAVELLLLVALWGAYSLARLAAPDDVGEADATAQRLLAWERAVGLDVEAAANAWLGARPALEVAAAGVYASAHYVVTAAVLALLWWRRPEHYRRARRALLGATLVALACYVAVPTTPPRLLPGYTDSLAATADVGWWGSAASAPAGMGELTNQYAALPSMHVGWALWCALAVAPLLRRRWQRTVALGYPLLVTAVVVATANHWVLDAVGGVVLVLAAWALAGRRPGRAAAAVRAGAGGAPLRGRARSAGA</sequence>
<keyword evidence="3 6" id="KW-1133">Transmembrane helix</keyword>
<feature type="domain" description="Inositolphosphotransferase Aur1/Ipt1" evidence="7">
    <location>
        <begin position="142"/>
        <end position="327"/>
    </location>
</feature>
<evidence type="ECO:0000259" key="7">
    <source>
        <dbReference type="Pfam" id="PF14378"/>
    </source>
</evidence>
<dbReference type="GO" id="GO:0016020">
    <property type="term" value="C:membrane"/>
    <property type="evidence" value="ECO:0007669"/>
    <property type="project" value="UniProtKB-SubCell"/>
</dbReference>
<keyword evidence="2 6" id="KW-0812">Transmembrane</keyword>
<dbReference type="InterPro" id="IPR026841">
    <property type="entry name" value="Aur1/Ipt1"/>
</dbReference>
<keyword evidence="9" id="KW-1185">Reference proteome</keyword>
<name>A0A3A3YWS8_9ACTN</name>
<organism evidence="8 9">
    <name type="scientific">Vallicoccus soli</name>
    <dbReference type="NCBI Taxonomy" id="2339232"/>
    <lineage>
        <taxon>Bacteria</taxon>
        <taxon>Bacillati</taxon>
        <taxon>Actinomycetota</taxon>
        <taxon>Actinomycetes</taxon>
        <taxon>Motilibacterales</taxon>
        <taxon>Vallicoccaceae</taxon>
        <taxon>Vallicoccus</taxon>
    </lineage>
</organism>
<accession>A0A3A3YWS8</accession>
<evidence type="ECO:0000256" key="2">
    <source>
        <dbReference type="ARBA" id="ARBA00022692"/>
    </source>
</evidence>
<dbReference type="EMBL" id="QZEZ01000004">
    <property type="protein sequence ID" value="RJK96017.1"/>
    <property type="molecule type" value="Genomic_DNA"/>
</dbReference>
<dbReference type="PANTHER" id="PTHR31310:SF7">
    <property type="entry name" value="PA-PHOSPHATASE RELATED-FAMILY PROTEIN DDB_G0268928"/>
    <property type="match status" value="1"/>
</dbReference>
<evidence type="ECO:0000256" key="6">
    <source>
        <dbReference type="SAM" id="Phobius"/>
    </source>
</evidence>
<feature type="transmembrane region" description="Helical" evidence="6">
    <location>
        <begin position="109"/>
        <end position="129"/>
    </location>
</feature>
<dbReference type="Pfam" id="PF14378">
    <property type="entry name" value="PAP2_3"/>
    <property type="match status" value="1"/>
</dbReference>
<comment type="caution">
    <text evidence="8">The sequence shown here is derived from an EMBL/GenBank/DDBJ whole genome shotgun (WGS) entry which is preliminary data.</text>
</comment>
<evidence type="ECO:0000313" key="8">
    <source>
        <dbReference type="EMBL" id="RJK96017.1"/>
    </source>
</evidence>
<evidence type="ECO:0000256" key="1">
    <source>
        <dbReference type="ARBA" id="ARBA00004141"/>
    </source>
</evidence>
<protein>
    <submittedName>
        <fullName evidence="8">Phosphatase PAP2 family protein</fullName>
    </submittedName>
</protein>